<accession>A0A918JJ39</accession>
<keyword evidence="2" id="KW-1185">Reference proteome</keyword>
<dbReference type="RefSeq" id="WP_189404984.1">
    <property type="nucleotide sequence ID" value="NZ_BMXP01000003.1"/>
</dbReference>
<evidence type="ECO:0000313" key="1">
    <source>
        <dbReference type="EMBL" id="GGW82859.1"/>
    </source>
</evidence>
<evidence type="ECO:0000313" key="2">
    <source>
        <dbReference type="Proteomes" id="UP000631300"/>
    </source>
</evidence>
<gene>
    <name evidence="1" type="ORF">GCM10007391_15040</name>
</gene>
<name>A0A918JJ39_9ALTE</name>
<organism evidence="1 2">
    <name type="scientific">Alteromonas halophila</name>
    <dbReference type="NCBI Taxonomy" id="516698"/>
    <lineage>
        <taxon>Bacteria</taxon>
        <taxon>Pseudomonadati</taxon>
        <taxon>Pseudomonadota</taxon>
        <taxon>Gammaproteobacteria</taxon>
        <taxon>Alteromonadales</taxon>
        <taxon>Alteromonadaceae</taxon>
        <taxon>Alteromonas/Salinimonas group</taxon>
        <taxon>Alteromonas</taxon>
    </lineage>
</organism>
<sequence length="57" mass="6198">MSAITTPQQDLTHDDIEHVSGAAFIPFPLPDVTVRPPVYTTQAIGEDGGEYPPEVLY</sequence>
<dbReference type="Proteomes" id="UP000631300">
    <property type="component" value="Unassembled WGS sequence"/>
</dbReference>
<dbReference type="AlphaFoldDB" id="A0A918JJ39"/>
<proteinExistence type="predicted"/>
<comment type="caution">
    <text evidence="1">The sequence shown here is derived from an EMBL/GenBank/DDBJ whole genome shotgun (WGS) entry which is preliminary data.</text>
</comment>
<protein>
    <submittedName>
        <fullName evidence="1">Uncharacterized protein</fullName>
    </submittedName>
</protein>
<reference evidence="1" key="1">
    <citation type="journal article" date="2014" name="Int. J. Syst. Evol. Microbiol.">
        <title>Complete genome sequence of Corynebacterium casei LMG S-19264T (=DSM 44701T), isolated from a smear-ripened cheese.</title>
        <authorList>
            <consortium name="US DOE Joint Genome Institute (JGI-PGF)"/>
            <person name="Walter F."/>
            <person name="Albersmeier A."/>
            <person name="Kalinowski J."/>
            <person name="Ruckert C."/>
        </authorList>
    </citation>
    <scope>NUCLEOTIDE SEQUENCE</scope>
    <source>
        <strain evidence="1">KCTC 22164</strain>
    </source>
</reference>
<dbReference type="EMBL" id="BMXP01000003">
    <property type="protein sequence ID" value="GGW82859.1"/>
    <property type="molecule type" value="Genomic_DNA"/>
</dbReference>
<reference evidence="1" key="2">
    <citation type="submission" date="2020-09" db="EMBL/GenBank/DDBJ databases">
        <authorList>
            <person name="Sun Q."/>
            <person name="Kim S."/>
        </authorList>
    </citation>
    <scope>NUCLEOTIDE SEQUENCE</scope>
    <source>
        <strain evidence="1">KCTC 22164</strain>
    </source>
</reference>